<dbReference type="GO" id="GO:0016757">
    <property type="term" value="F:glycosyltransferase activity"/>
    <property type="evidence" value="ECO:0007669"/>
    <property type="project" value="UniProtKB-KW"/>
</dbReference>
<gene>
    <name evidence="4" type="ORF">ACFQQL_12430</name>
</gene>
<evidence type="ECO:0000259" key="3">
    <source>
        <dbReference type="Pfam" id="PF13439"/>
    </source>
</evidence>
<feature type="domain" description="Glycosyltransferase subfamily 4-like N-terminal" evidence="3">
    <location>
        <begin position="20"/>
        <end position="196"/>
    </location>
</feature>
<dbReference type="InterPro" id="IPR028098">
    <property type="entry name" value="Glyco_trans_4-like_N"/>
</dbReference>
<keyword evidence="5" id="KW-1185">Reference proteome</keyword>
<dbReference type="EC" id="2.4.-.-" evidence="4"/>
<dbReference type="EMBL" id="JBHTCQ010000002">
    <property type="protein sequence ID" value="MFC7405922.1"/>
    <property type="molecule type" value="Genomic_DNA"/>
</dbReference>
<dbReference type="Pfam" id="PF13692">
    <property type="entry name" value="Glyco_trans_1_4"/>
    <property type="match status" value="1"/>
</dbReference>
<protein>
    <submittedName>
        <fullName evidence="4">Glycosyltransferase family 4 protein</fullName>
        <ecNumber evidence="4">2.4.-.-</ecNumber>
    </submittedName>
</protein>
<name>A0ABW2QDA4_9MICO</name>
<organism evidence="4 5">
    <name type="scientific">Georgenia alba</name>
    <dbReference type="NCBI Taxonomy" id="2233858"/>
    <lineage>
        <taxon>Bacteria</taxon>
        <taxon>Bacillati</taxon>
        <taxon>Actinomycetota</taxon>
        <taxon>Actinomycetes</taxon>
        <taxon>Micrococcales</taxon>
        <taxon>Bogoriellaceae</taxon>
        <taxon>Georgenia</taxon>
    </lineage>
</organism>
<dbReference type="Gene3D" id="3.40.50.2000">
    <property type="entry name" value="Glycogen Phosphorylase B"/>
    <property type="match status" value="2"/>
</dbReference>
<comment type="caution">
    <text evidence="4">The sequence shown here is derived from an EMBL/GenBank/DDBJ whole genome shotgun (WGS) entry which is preliminary data.</text>
</comment>
<evidence type="ECO:0000313" key="4">
    <source>
        <dbReference type="EMBL" id="MFC7405922.1"/>
    </source>
</evidence>
<dbReference type="SUPFAM" id="SSF53756">
    <property type="entry name" value="UDP-Glycosyltransferase/glycogen phosphorylase"/>
    <property type="match status" value="1"/>
</dbReference>
<proteinExistence type="predicted"/>
<dbReference type="PANTHER" id="PTHR12526">
    <property type="entry name" value="GLYCOSYLTRANSFERASE"/>
    <property type="match status" value="1"/>
</dbReference>
<dbReference type="RefSeq" id="WP_382394800.1">
    <property type="nucleotide sequence ID" value="NZ_JBHTCQ010000002.1"/>
</dbReference>
<sequence>MRRIAYVCADPGIPVFGTKGASVHVQEVVRVMLDRGARVDLFCRRTGGEPSGPLAEAVTAGRLTVHRLERIAGPAEVRERRLLHADADMRAALAAAAGPDGYDLVYERYALFSRAGTRYAAEHRVPSVLEVNAPLPLEQARHRGLVHVAEADAVARDVIGAATAVVCVSEPVAAWARRQAPRAHVVVEPNGVDTDRVRPAVRRGPTPYTVGFVGTLKPWHGTETLLEAFVLLHHQVPDARLLLVGDGPLAETLRRRAGELGVGDAVTFAGAVDPAEVPVWLGAMDVGVAPYPADDAETYFSPLKILEYMAAGLPVVASAVGQVPELVDDGATGVLVPGSDAAALAAALGALAADPARRRRLGTAGRDHVTATRTWTRVVTRSLAAAGVELPMEVPA</sequence>
<keyword evidence="2 4" id="KW-0808">Transferase</keyword>
<evidence type="ECO:0000313" key="5">
    <source>
        <dbReference type="Proteomes" id="UP001596455"/>
    </source>
</evidence>
<dbReference type="PANTHER" id="PTHR12526:SF635">
    <property type="entry name" value="GLYCOSYL TRANSFERASE GROUP 1"/>
    <property type="match status" value="1"/>
</dbReference>
<accession>A0ABW2QDA4</accession>
<evidence type="ECO:0000256" key="1">
    <source>
        <dbReference type="ARBA" id="ARBA00022676"/>
    </source>
</evidence>
<keyword evidence="1 4" id="KW-0328">Glycosyltransferase</keyword>
<dbReference type="Proteomes" id="UP001596455">
    <property type="component" value="Unassembled WGS sequence"/>
</dbReference>
<reference evidence="5" key="1">
    <citation type="journal article" date="2019" name="Int. J. Syst. Evol. Microbiol.">
        <title>The Global Catalogue of Microorganisms (GCM) 10K type strain sequencing project: providing services to taxonomists for standard genome sequencing and annotation.</title>
        <authorList>
            <consortium name="The Broad Institute Genomics Platform"/>
            <consortium name="The Broad Institute Genome Sequencing Center for Infectious Disease"/>
            <person name="Wu L."/>
            <person name="Ma J."/>
        </authorList>
    </citation>
    <scope>NUCLEOTIDE SEQUENCE [LARGE SCALE GENOMIC DNA]</scope>
    <source>
        <strain evidence="5">JCM 1490</strain>
    </source>
</reference>
<dbReference type="Pfam" id="PF13439">
    <property type="entry name" value="Glyco_transf_4"/>
    <property type="match status" value="1"/>
</dbReference>
<dbReference type="CDD" id="cd03801">
    <property type="entry name" value="GT4_PimA-like"/>
    <property type="match status" value="1"/>
</dbReference>
<evidence type="ECO:0000256" key="2">
    <source>
        <dbReference type="ARBA" id="ARBA00022679"/>
    </source>
</evidence>